<evidence type="ECO:0000256" key="1">
    <source>
        <dbReference type="SAM" id="MobiDB-lite"/>
    </source>
</evidence>
<comment type="caution">
    <text evidence="2">The sequence shown here is derived from an EMBL/GenBank/DDBJ whole genome shotgun (WGS) entry which is preliminary data.</text>
</comment>
<evidence type="ECO:0000313" key="2">
    <source>
        <dbReference type="EMBL" id="KAK3789030.1"/>
    </source>
</evidence>
<feature type="compositionally biased region" description="Basic and acidic residues" evidence="1">
    <location>
        <begin position="1"/>
        <end position="32"/>
    </location>
</feature>
<dbReference type="Proteomes" id="UP001283361">
    <property type="component" value="Unassembled WGS sequence"/>
</dbReference>
<dbReference type="AlphaFoldDB" id="A0AAE1E0G6"/>
<gene>
    <name evidence="2" type="ORF">RRG08_063746</name>
</gene>
<feature type="compositionally biased region" description="Basic residues" evidence="1">
    <location>
        <begin position="36"/>
        <end position="50"/>
    </location>
</feature>
<proteinExistence type="predicted"/>
<protein>
    <submittedName>
        <fullName evidence="2">Uncharacterized protein</fullName>
    </submittedName>
</protein>
<evidence type="ECO:0000313" key="3">
    <source>
        <dbReference type="Proteomes" id="UP001283361"/>
    </source>
</evidence>
<sequence>MEDNMEGHEEQLKENKENNHSKKKMSAKERMQAYRARLKANKAQHDKHVRSTTQKNKEAVEGIKKNVATEQTTIRTRLFTLSIFVPYKVV</sequence>
<organism evidence="2 3">
    <name type="scientific">Elysia crispata</name>
    <name type="common">lettuce slug</name>
    <dbReference type="NCBI Taxonomy" id="231223"/>
    <lineage>
        <taxon>Eukaryota</taxon>
        <taxon>Metazoa</taxon>
        <taxon>Spiralia</taxon>
        <taxon>Lophotrochozoa</taxon>
        <taxon>Mollusca</taxon>
        <taxon>Gastropoda</taxon>
        <taxon>Heterobranchia</taxon>
        <taxon>Euthyneura</taxon>
        <taxon>Panpulmonata</taxon>
        <taxon>Sacoglossa</taxon>
        <taxon>Placobranchoidea</taxon>
        <taxon>Plakobranchidae</taxon>
        <taxon>Elysia</taxon>
    </lineage>
</organism>
<reference evidence="2" key="1">
    <citation type="journal article" date="2023" name="G3 (Bethesda)">
        <title>A reference genome for the long-term kleptoplast-retaining sea slug Elysia crispata morphotype clarki.</title>
        <authorList>
            <person name="Eastman K.E."/>
            <person name="Pendleton A.L."/>
            <person name="Shaikh M.A."/>
            <person name="Suttiyut T."/>
            <person name="Ogas R."/>
            <person name="Tomko P."/>
            <person name="Gavelis G."/>
            <person name="Widhalm J.R."/>
            <person name="Wisecaver J.H."/>
        </authorList>
    </citation>
    <scope>NUCLEOTIDE SEQUENCE</scope>
    <source>
        <strain evidence="2">ECLA1</strain>
    </source>
</reference>
<feature type="region of interest" description="Disordered" evidence="1">
    <location>
        <begin position="1"/>
        <end position="59"/>
    </location>
</feature>
<dbReference type="EMBL" id="JAWDGP010001698">
    <property type="protein sequence ID" value="KAK3789030.1"/>
    <property type="molecule type" value="Genomic_DNA"/>
</dbReference>
<name>A0AAE1E0G6_9GAST</name>
<keyword evidence="3" id="KW-1185">Reference proteome</keyword>
<accession>A0AAE1E0G6</accession>